<dbReference type="GeneID" id="54423322"/>
<organism evidence="3">
    <name type="scientific">Eremomyces bilateralis CBS 781.70</name>
    <dbReference type="NCBI Taxonomy" id="1392243"/>
    <lineage>
        <taxon>Eukaryota</taxon>
        <taxon>Fungi</taxon>
        <taxon>Dikarya</taxon>
        <taxon>Ascomycota</taxon>
        <taxon>Pezizomycotina</taxon>
        <taxon>Dothideomycetes</taxon>
        <taxon>Dothideomycetes incertae sedis</taxon>
        <taxon>Eremomycetales</taxon>
        <taxon>Eremomycetaceae</taxon>
        <taxon>Eremomyces</taxon>
    </lineage>
</organism>
<dbReference type="InterPro" id="IPR052609">
    <property type="entry name" value="Ribosome_Biogenesis_Reg"/>
</dbReference>
<feature type="domain" description="Nucleolar 27S pre-rRNA processing Urb2/Npa2 C-terminal" evidence="2">
    <location>
        <begin position="1137"/>
        <end position="1357"/>
    </location>
</feature>
<name>A0A6G1GBE6_9PEZI</name>
<dbReference type="RefSeq" id="XP_033536861.1">
    <property type="nucleotide sequence ID" value="XM_033682752.1"/>
</dbReference>
<dbReference type="EMBL" id="ML975152">
    <property type="protein sequence ID" value="KAF1815230.1"/>
    <property type="molecule type" value="Genomic_DNA"/>
</dbReference>
<keyword evidence="4" id="KW-1185">Reference proteome</keyword>
<evidence type="ECO:0000259" key="2">
    <source>
        <dbReference type="Pfam" id="PF10441"/>
    </source>
</evidence>
<evidence type="ECO:0000313" key="3">
    <source>
        <dbReference type="EMBL" id="KAF1815230.1"/>
    </source>
</evidence>
<dbReference type="GO" id="GO:0005730">
    <property type="term" value="C:nucleolus"/>
    <property type="evidence" value="ECO:0007669"/>
    <property type="project" value="TreeGrafter"/>
</dbReference>
<proteinExistence type="predicted"/>
<dbReference type="PANTHER" id="PTHR15682:SF2">
    <property type="entry name" value="UNHEALTHY RIBOSOME BIOGENESIS PROTEIN 2 HOMOLOG"/>
    <property type="match status" value="1"/>
</dbReference>
<dbReference type="Pfam" id="PF10441">
    <property type="entry name" value="Urb2"/>
    <property type="match status" value="1"/>
</dbReference>
<reference evidence="5" key="3">
    <citation type="submission" date="2025-04" db="UniProtKB">
        <authorList>
            <consortium name="RefSeq"/>
        </authorList>
    </citation>
    <scope>IDENTIFICATION</scope>
    <source>
        <strain evidence="5">CBS 781.70</strain>
    </source>
</reference>
<dbReference type="PANTHER" id="PTHR15682">
    <property type="entry name" value="UNHEALTHY RIBOSOME BIOGENESIS PROTEIN 2 HOMOLOG"/>
    <property type="match status" value="1"/>
</dbReference>
<reference evidence="5" key="2">
    <citation type="submission" date="2020-04" db="EMBL/GenBank/DDBJ databases">
        <authorList>
            <consortium name="NCBI Genome Project"/>
        </authorList>
    </citation>
    <scope>NUCLEOTIDE SEQUENCE</scope>
    <source>
        <strain evidence="5">CBS 781.70</strain>
    </source>
</reference>
<dbReference type="InterPro" id="IPR018849">
    <property type="entry name" value="Urb2/Npa2_C"/>
</dbReference>
<evidence type="ECO:0000313" key="4">
    <source>
        <dbReference type="Proteomes" id="UP000504638"/>
    </source>
</evidence>
<sequence length="1369" mass="149884">MAAVKESQREPSLPKLLSLDSTYDTFEDRLNAASVIAGVASKGPNSKSTSHAIQVARAEWVLRWLLERLGSDGSQSAEARAKPESFNLVAQLIHGLPIAVSARVLKSRKILFIVEKTLEEANAAGGRVVQYSNTSGGAETVSDTTESKHSKGVAVGKKRKNAESPGRPSKRARNTGLPDPSQLHQALTSLLQTIIGAAEAERANIPVSAEYLSSVFQTDVVHAAQLLGLWLSLTAQILRASDVKVSLGPVLRIWKSRVIASGKGDQTELEFSSRCLVPASALLSCAKAMQAVRSDSPSRTNLSNIEHQMEGLLIKHVVFPTFRAFEADPGRVDGKSAERREAPYLRSLLGPLKDYLGSVSSNRESLGSDGQAYELATSIFYIAIRATPLITPQQRLKHAPWLRAVFSELADCCGANLYQSPSPKSTTVSAEALEQLLRAAKQESLTLLPEDLMSAAASFSNLLDDSKEVRWSLVAAVLQINPAFLFHAANIPSLADGLPQTLRMSIFKRLASLELDDESINSRIDIPSPGSASVNFVDEIVIPLVSAYVSARQPAEFISEWFQQLHESWPSKSGGIDGQNTWQLKAMGNAVGLTVVGSLTMGEVVSLLETYVATLRQDFKDWQSDVSQGGRAFAGLVVLHGLLRGVQSDDVADALKSQFDEIHLMLLRIKSDISEQTVGLLRPAFRLLSCVQDIAVSSLDASESRQRLEPFWNSSLLKCIQSGLKPTNFEARYRLVESCLPEIVCLLAQFSSASDAIPEFEDCSVKAIDSAATAICKVFDKHSLDNTTGEDRKTKATQAPLSTLLLYPEGFSIIPSNTRTTLFKKLIHAASAAEVHQDHDAPHGNIASFQPTLSSLAKYLCEAGPSTARDELLGEVLRDLERKTKHKGGRGHSVSNVPISTYLHLFPRTIPRRHREAVIDCLVNKLQDKKMDNRSIGRILGVLVRLMAVPNPTSKLLTDLRAWDSIMAGLKTRGLLEDPLISSLVNELFQLATAQSSYLKEKVQDSFVASLSKAYHAHGQPKRQSQNIDSSTVTSAAYLCEMLSQGDVRAQHDTLQSARKQLAELDVATLSGLASQLSAISKKARFASEAIQVLDIVAESITERKSEDDVLKRLLLDACIQLGNTDDVRMFGRLSSFIVVSLKDRPAMMSQWSSECLLSSLANVATGRSTFSPEDSSTIFRRLCALGLALVAFHRQRQRGRLHLLLPFLQSLLSWLFIVDHRTGPFLDRPSWVPNGPLHLTPADAAAYSRLLTTFCSPTVSSVQRHHRKTRDDHEAHLVDETKRAKDYAGQYVHHIVMQFCRDALDARLGPAVRDALIPGIFAAIDIVPASTLKAMNDEMDSTGRAIWHSLYDEWRRVSGGRGKLDRND</sequence>
<evidence type="ECO:0000256" key="1">
    <source>
        <dbReference type="SAM" id="MobiDB-lite"/>
    </source>
</evidence>
<dbReference type="Proteomes" id="UP000504638">
    <property type="component" value="Unplaced"/>
</dbReference>
<reference evidence="3 5" key="1">
    <citation type="submission" date="2020-01" db="EMBL/GenBank/DDBJ databases">
        <authorList>
            <consortium name="DOE Joint Genome Institute"/>
            <person name="Haridas S."/>
            <person name="Albert R."/>
            <person name="Binder M."/>
            <person name="Bloem J."/>
            <person name="Labutti K."/>
            <person name="Salamov A."/>
            <person name="Andreopoulos B."/>
            <person name="Baker S.E."/>
            <person name="Barry K."/>
            <person name="Bills G."/>
            <person name="Bluhm B.H."/>
            <person name="Cannon C."/>
            <person name="Castanera R."/>
            <person name="Culley D.E."/>
            <person name="Daum C."/>
            <person name="Ezra D."/>
            <person name="Gonzalez J.B."/>
            <person name="Henrissat B."/>
            <person name="Kuo A."/>
            <person name="Liang C."/>
            <person name="Lipzen A."/>
            <person name="Lutzoni F."/>
            <person name="Magnuson J."/>
            <person name="Mondo S."/>
            <person name="Nolan M."/>
            <person name="Ohm R."/>
            <person name="Pangilinan J."/>
            <person name="Park H.-J."/>
            <person name="Ramirez L."/>
            <person name="Alfaro M."/>
            <person name="Sun H."/>
            <person name="Tritt A."/>
            <person name="Yoshinaga Y."/>
            <person name="Zwiers L.-H."/>
            <person name="Turgeon B.G."/>
            <person name="Goodwin S.B."/>
            <person name="Spatafora J.W."/>
            <person name="Crous P.W."/>
            <person name="Grigoriev I.V."/>
        </authorList>
    </citation>
    <scope>NUCLEOTIDE SEQUENCE</scope>
    <source>
        <strain evidence="3 5">CBS 781.70</strain>
    </source>
</reference>
<dbReference type="GO" id="GO:0042254">
    <property type="term" value="P:ribosome biogenesis"/>
    <property type="evidence" value="ECO:0007669"/>
    <property type="project" value="TreeGrafter"/>
</dbReference>
<feature type="compositionally biased region" description="Polar residues" evidence="1">
    <location>
        <begin position="132"/>
        <end position="144"/>
    </location>
</feature>
<dbReference type="OrthoDB" id="160374at2759"/>
<feature type="region of interest" description="Disordered" evidence="1">
    <location>
        <begin position="132"/>
        <end position="180"/>
    </location>
</feature>
<protein>
    <recommendedName>
        <fullName evidence="2">Nucleolar 27S pre-rRNA processing Urb2/Npa2 C-terminal domain-containing protein</fullName>
    </recommendedName>
</protein>
<gene>
    <name evidence="3 5" type="ORF">P152DRAFT_512496</name>
</gene>
<evidence type="ECO:0000313" key="5">
    <source>
        <dbReference type="RefSeq" id="XP_033536861.1"/>
    </source>
</evidence>
<accession>A0A6G1GBE6</accession>